<dbReference type="AlphaFoldDB" id="A0AAE0A532"/>
<proteinExistence type="predicted"/>
<name>A0AAE0A532_9ROSI</name>
<dbReference type="PANTHER" id="PTHR15319:SF1">
    <property type="entry name" value="TATA BOX-BINDING PROTEIN-ASSOCIATED FACTOR RNA POLYMERASE I SUBUNIT C"/>
    <property type="match status" value="1"/>
</dbReference>
<reference evidence="1" key="1">
    <citation type="journal article" date="2023" name="Plant J.">
        <title>Genome sequences and population genomics provide insights into the demographic history, inbreeding, and mutation load of two 'living fossil' tree species of Dipteronia.</title>
        <authorList>
            <person name="Feng Y."/>
            <person name="Comes H.P."/>
            <person name="Chen J."/>
            <person name="Zhu S."/>
            <person name="Lu R."/>
            <person name="Zhang X."/>
            <person name="Li P."/>
            <person name="Qiu J."/>
            <person name="Olsen K.M."/>
            <person name="Qiu Y."/>
        </authorList>
    </citation>
    <scope>NUCLEOTIDE SEQUENCE</scope>
    <source>
        <strain evidence="1">NBL</strain>
    </source>
</reference>
<sequence length="227" mass="25957">MVKRISRNQILIGLPGNVHEIALKRMWAGLSIELLQLAFSSYTEVLDLLLNQKKVSLEFSVVPDLPQLPSFYWRQSTWRSNKWSQKVQRGESLVGPVMPLPVLITLHEFRNGCPNSEEADRFSSESEVRLCCNVVMQVAGEMAVLDSGFEFHNYHAVSLADDRETLWSDSEKPKPFISYHLTPLESTKENTLQSYVYEDERYASLISKVPEYEPCRKDTVDSVALDV</sequence>
<accession>A0AAE0A532</accession>
<gene>
    <name evidence="1" type="ORF">Dsin_018202</name>
</gene>
<dbReference type="EMBL" id="JANJYJ010000006">
    <property type="protein sequence ID" value="KAK3204156.1"/>
    <property type="molecule type" value="Genomic_DNA"/>
</dbReference>
<dbReference type="PANTHER" id="PTHR15319">
    <property type="entry name" value="TATA BOX-BINDING PROTEIN ASSOCIATED FACTOR RNA POLYMERASE I SUBUNIT C"/>
    <property type="match status" value="1"/>
</dbReference>
<dbReference type="Proteomes" id="UP001281410">
    <property type="component" value="Unassembled WGS sequence"/>
</dbReference>
<dbReference type="GO" id="GO:0001650">
    <property type="term" value="C:fibrillar center"/>
    <property type="evidence" value="ECO:0007669"/>
    <property type="project" value="TreeGrafter"/>
</dbReference>
<organism evidence="1 2">
    <name type="scientific">Dipteronia sinensis</name>
    <dbReference type="NCBI Taxonomy" id="43782"/>
    <lineage>
        <taxon>Eukaryota</taxon>
        <taxon>Viridiplantae</taxon>
        <taxon>Streptophyta</taxon>
        <taxon>Embryophyta</taxon>
        <taxon>Tracheophyta</taxon>
        <taxon>Spermatophyta</taxon>
        <taxon>Magnoliopsida</taxon>
        <taxon>eudicotyledons</taxon>
        <taxon>Gunneridae</taxon>
        <taxon>Pentapetalae</taxon>
        <taxon>rosids</taxon>
        <taxon>malvids</taxon>
        <taxon>Sapindales</taxon>
        <taxon>Sapindaceae</taxon>
        <taxon>Hippocastanoideae</taxon>
        <taxon>Acereae</taxon>
        <taxon>Dipteronia</taxon>
    </lineage>
</organism>
<keyword evidence="2" id="KW-1185">Reference proteome</keyword>
<protein>
    <submittedName>
        <fullName evidence="1">Uncharacterized protein</fullName>
    </submittedName>
</protein>
<dbReference type="InterPro" id="IPR038801">
    <property type="entry name" value="TAF1C"/>
</dbReference>
<comment type="caution">
    <text evidence="1">The sequence shown here is derived from an EMBL/GenBank/DDBJ whole genome shotgun (WGS) entry which is preliminary data.</text>
</comment>
<evidence type="ECO:0000313" key="2">
    <source>
        <dbReference type="Proteomes" id="UP001281410"/>
    </source>
</evidence>
<dbReference type="GO" id="GO:0001164">
    <property type="term" value="F:RNA polymerase I core promoter sequence-specific DNA binding"/>
    <property type="evidence" value="ECO:0007669"/>
    <property type="project" value="TreeGrafter"/>
</dbReference>
<evidence type="ECO:0000313" key="1">
    <source>
        <dbReference type="EMBL" id="KAK3204156.1"/>
    </source>
</evidence>